<keyword evidence="1" id="KW-0812">Transmembrane</keyword>
<gene>
    <name evidence="2" type="ORF">HMPREF9144_2466</name>
</gene>
<keyword evidence="1" id="KW-0472">Membrane</keyword>
<protein>
    <submittedName>
        <fullName evidence="2">Uncharacterized protein</fullName>
    </submittedName>
</protein>
<dbReference type="EMBL" id="AFPY01000122">
    <property type="protein sequence ID" value="EGQ13187.1"/>
    <property type="molecule type" value="Genomic_DNA"/>
</dbReference>
<accession>F9DLC4</accession>
<name>F9DLC4_9BACT</name>
<dbReference type="AlphaFoldDB" id="F9DLC4"/>
<evidence type="ECO:0000313" key="2">
    <source>
        <dbReference type="EMBL" id="EGQ13187.1"/>
    </source>
</evidence>
<feature type="transmembrane region" description="Helical" evidence="1">
    <location>
        <begin position="123"/>
        <end position="140"/>
    </location>
</feature>
<dbReference type="eggNOG" id="ENOG502ZMMX">
    <property type="taxonomic scope" value="Bacteria"/>
</dbReference>
<comment type="caution">
    <text evidence="2">The sequence shown here is derived from an EMBL/GenBank/DDBJ whole genome shotgun (WGS) entry which is preliminary data.</text>
</comment>
<sequence length="219" mass="25458">MMEQLSKSHIMMDYVRLEKEVRQKAKEYLGEITEENLKLFAESTKFITQSVFEKYYLEVDHLYSDGALKIKNEELLDQFMDFHDGYRASMKKWMANNEITIREMKVDTSISLPDLPSEDIKQTSLVIAGTGTLVAVGLFIFTDLWIAVAAELLFLGIAAVIYKKKKDKQTADYEFKIREYEILIEKEKSHLVNGLIKDLKTWLYNAEEYSDKILTKIGI</sequence>
<dbReference type="Proteomes" id="UP000004123">
    <property type="component" value="Unassembled WGS sequence"/>
</dbReference>
<dbReference type="HOGENOM" id="CLU_1309091_0_0_10"/>
<keyword evidence="1" id="KW-1133">Transmembrane helix</keyword>
<organism evidence="2 3">
    <name type="scientific">Prevotella pallens ATCC 700821</name>
    <dbReference type="NCBI Taxonomy" id="997353"/>
    <lineage>
        <taxon>Bacteria</taxon>
        <taxon>Pseudomonadati</taxon>
        <taxon>Bacteroidota</taxon>
        <taxon>Bacteroidia</taxon>
        <taxon>Bacteroidales</taxon>
        <taxon>Prevotellaceae</taxon>
        <taxon>Prevotella</taxon>
    </lineage>
</organism>
<dbReference type="RefSeq" id="WP_006046143.1">
    <property type="nucleotide sequence ID" value="NZ_GL982514.1"/>
</dbReference>
<reference evidence="2 3" key="1">
    <citation type="submission" date="2011-04" db="EMBL/GenBank/DDBJ databases">
        <authorList>
            <person name="Muzny D."/>
            <person name="Qin X."/>
            <person name="Deng J."/>
            <person name="Jiang H."/>
            <person name="Liu Y."/>
            <person name="Qu J."/>
            <person name="Song X.-Z."/>
            <person name="Zhang L."/>
            <person name="Thornton R."/>
            <person name="Coyle M."/>
            <person name="Francisco L."/>
            <person name="Jackson L."/>
            <person name="Javaid M."/>
            <person name="Korchina V."/>
            <person name="Kovar C."/>
            <person name="Mata R."/>
            <person name="Mathew T."/>
            <person name="Ngo R."/>
            <person name="Nguyen L."/>
            <person name="Nguyen N."/>
            <person name="Okwuonu G."/>
            <person name="Ongeri F."/>
            <person name="Pham C."/>
            <person name="Simmons D."/>
            <person name="Wilczek-Boney K."/>
            <person name="Hale W."/>
            <person name="Jakkamsetti A."/>
            <person name="Pham P."/>
            <person name="Ruth R."/>
            <person name="San Lucas F."/>
            <person name="Warren J."/>
            <person name="Zhang J."/>
            <person name="Zhao Z."/>
            <person name="Zhou C."/>
            <person name="Zhu D."/>
            <person name="Lee S."/>
            <person name="Bess C."/>
            <person name="Blankenburg K."/>
            <person name="Forbes L."/>
            <person name="Fu Q."/>
            <person name="Gubbala S."/>
            <person name="Hirani K."/>
            <person name="Jayaseelan J.C."/>
            <person name="Lara F."/>
            <person name="Munidasa M."/>
            <person name="Palculict T."/>
            <person name="Patil S."/>
            <person name="Pu L.-L."/>
            <person name="Saada N."/>
            <person name="Tang L."/>
            <person name="Weissenberger G."/>
            <person name="Zhu Y."/>
            <person name="Hemphill L."/>
            <person name="Shang Y."/>
            <person name="Youmans B."/>
            <person name="Ayvaz T."/>
            <person name="Ross M."/>
            <person name="Santibanez J."/>
            <person name="Aqrawi P."/>
            <person name="Gross S."/>
            <person name="Joshi V."/>
            <person name="Fowler G."/>
            <person name="Nazareth L."/>
            <person name="Reid J."/>
            <person name="Worley K."/>
            <person name="Petrosino J."/>
            <person name="Highlander S."/>
            <person name="Gibbs R."/>
        </authorList>
    </citation>
    <scope>NUCLEOTIDE SEQUENCE [LARGE SCALE GENOMIC DNA]</scope>
    <source>
        <strain evidence="2 3">ATCC 700821</strain>
    </source>
</reference>
<proteinExistence type="predicted"/>
<evidence type="ECO:0000256" key="1">
    <source>
        <dbReference type="SAM" id="Phobius"/>
    </source>
</evidence>
<dbReference type="STRING" id="997353.HMPREF9144_2466"/>
<evidence type="ECO:0000313" key="3">
    <source>
        <dbReference type="Proteomes" id="UP000004123"/>
    </source>
</evidence>
<feature type="transmembrane region" description="Helical" evidence="1">
    <location>
        <begin position="146"/>
        <end position="162"/>
    </location>
</feature>